<feature type="compositionally biased region" description="Low complexity" evidence="1">
    <location>
        <begin position="260"/>
        <end position="278"/>
    </location>
</feature>
<sequence length="344" mass="38694">MKTLFLIVVGIAVVKSTIFEREPLLKTRLNVGELDGFQTASAIYGLVSADENEMKAWLNTIPTNVKAAYIQEMKKELNAIGELFSKLRRVDWSKENAMCDDVLKDERELLKEFYKLMAMLPHDERLLASATCFDGLQSINYDNPNELEVQKEVFDKVDGCEEEFFKAIRDRIEGSSLNVEDADQVLNLLREIAASMSAVGETVAFSWNVFSKILGPQYTKGHLKEAVQNAARDVRCRLFFIREKGWDNEDFGEQCDMQPGTNSNPSSGSSPDVQSQVDTQSPTATKKRGKQMTQKAFLPFVRKTSNSLATRKPQGKTNDMAINQKLRNILQRLTNGGSGFPLSR</sequence>
<reference evidence="3 4" key="1">
    <citation type="submission" date="2020-06" db="EMBL/GenBank/DDBJ databases">
        <authorList>
            <person name="Li R."/>
            <person name="Bekaert M."/>
        </authorList>
    </citation>
    <scope>NUCLEOTIDE SEQUENCE [LARGE SCALE GENOMIC DNA]</scope>
    <source>
        <strain evidence="4">wild</strain>
    </source>
</reference>
<dbReference type="OrthoDB" id="6095804at2759"/>
<proteinExistence type="predicted"/>
<keyword evidence="2" id="KW-0732">Signal</keyword>
<feature type="chain" id="PRO_5027015409" evidence="2">
    <location>
        <begin position="17"/>
        <end position="344"/>
    </location>
</feature>
<organism evidence="3 4">
    <name type="scientific">Mytilus coruscus</name>
    <name type="common">Sea mussel</name>
    <dbReference type="NCBI Taxonomy" id="42192"/>
    <lineage>
        <taxon>Eukaryota</taxon>
        <taxon>Metazoa</taxon>
        <taxon>Spiralia</taxon>
        <taxon>Lophotrochozoa</taxon>
        <taxon>Mollusca</taxon>
        <taxon>Bivalvia</taxon>
        <taxon>Autobranchia</taxon>
        <taxon>Pteriomorphia</taxon>
        <taxon>Mytilida</taxon>
        <taxon>Mytiloidea</taxon>
        <taxon>Mytilidae</taxon>
        <taxon>Mytilinae</taxon>
        <taxon>Mytilus</taxon>
    </lineage>
</organism>
<dbReference type="EMBL" id="CACVKT020004197">
    <property type="protein sequence ID" value="CAC5388597.1"/>
    <property type="molecule type" value="Genomic_DNA"/>
</dbReference>
<dbReference type="AlphaFoldDB" id="A0A6J8C1V4"/>
<evidence type="ECO:0000256" key="1">
    <source>
        <dbReference type="SAM" id="MobiDB-lite"/>
    </source>
</evidence>
<feature type="region of interest" description="Disordered" evidence="1">
    <location>
        <begin position="250"/>
        <end position="297"/>
    </location>
</feature>
<evidence type="ECO:0000313" key="4">
    <source>
        <dbReference type="Proteomes" id="UP000507470"/>
    </source>
</evidence>
<keyword evidence="4" id="KW-1185">Reference proteome</keyword>
<protein>
    <submittedName>
        <fullName evidence="3">Uncharacterized protein</fullName>
    </submittedName>
</protein>
<name>A0A6J8C1V4_MYTCO</name>
<dbReference type="Proteomes" id="UP000507470">
    <property type="component" value="Unassembled WGS sequence"/>
</dbReference>
<feature type="signal peptide" evidence="2">
    <location>
        <begin position="1"/>
        <end position="16"/>
    </location>
</feature>
<gene>
    <name evidence="3" type="ORF">MCOR_23852</name>
</gene>
<evidence type="ECO:0000256" key="2">
    <source>
        <dbReference type="SAM" id="SignalP"/>
    </source>
</evidence>
<evidence type="ECO:0000313" key="3">
    <source>
        <dbReference type="EMBL" id="CAC5388597.1"/>
    </source>
</evidence>
<accession>A0A6J8C1V4</accession>